<feature type="domain" description="Glycosyl hydrolase family 92 N-terminal" evidence="2">
    <location>
        <begin position="1"/>
        <end position="224"/>
    </location>
</feature>
<evidence type="ECO:0008006" key="5">
    <source>
        <dbReference type="Google" id="ProtNLM"/>
    </source>
</evidence>
<evidence type="ECO:0000313" key="3">
    <source>
        <dbReference type="EMBL" id="THH01138.1"/>
    </source>
</evidence>
<gene>
    <name evidence="3" type="ORF">EW026_g1506</name>
</gene>
<dbReference type="Gene3D" id="1.20.1610.10">
    <property type="entry name" value="alpha-1,2-mannosidases domains"/>
    <property type="match status" value="1"/>
</dbReference>
<evidence type="ECO:0000259" key="1">
    <source>
        <dbReference type="Pfam" id="PF07971"/>
    </source>
</evidence>
<proteinExistence type="predicted"/>
<dbReference type="GO" id="GO:0006516">
    <property type="term" value="P:glycoprotein catabolic process"/>
    <property type="evidence" value="ECO:0007669"/>
    <property type="project" value="TreeGrafter"/>
</dbReference>
<dbReference type="GO" id="GO:0005634">
    <property type="term" value="C:nucleus"/>
    <property type="evidence" value="ECO:0007669"/>
    <property type="project" value="TreeGrafter"/>
</dbReference>
<dbReference type="GO" id="GO:0000224">
    <property type="term" value="F:peptide-N4-(N-acetyl-beta-glucosaminyl)asparagine amidase activity"/>
    <property type="evidence" value="ECO:0007669"/>
    <property type="project" value="TreeGrafter"/>
</dbReference>
<comment type="caution">
    <text evidence="3">The sequence shown here is derived from an EMBL/GenBank/DDBJ whole genome shotgun (WGS) entry which is preliminary data.</text>
</comment>
<dbReference type="InterPro" id="IPR041371">
    <property type="entry name" value="GH92_N"/>
</dbReference>
<dbReference type="EMBL" id="SGPJ01000031">
    <property type="protein sequence ID" value="THH01138.1"/>
    <property type="molecule type" value="Genomic_DNA"/>
</dbReference>
<dbReference type="Gene3D" id="1.20.1050.60">
    <property type="entry name" value="alpha-1,2-mannosidase"/>
    <property type="match status" value="1"/>
</dbReference>
<dbReference type="GO" id="GO:0005829">
    <property type="term" value="C:cytosol"/>
    <property type="evidence" value="ECO:0007669"/>
    <property type="project" value="TreeGrafter"/>
</dbReference>
<dbReference type="InterPro" id="IPR005887">
    <property type="entry name" value="GH92_a_mannosidase_put"/>
</dbReference>
<sequence length="723" mass="80697">MTRWVAQTRQNYVSVTPYNYTDDSVHGFQGTHQPAIWMGESGQIVVVPGAGDVKAVFEERGMAFSHTEEVITPSYYSVELDAIEGGKIISEQSATSRVGHLRFTFNDTERPYILIEASRASVMGSADPNNLTYPHGAVDIDPVRNEITGHNKERQDFIIGPNPATKFAGYFCARFSEPVVEWGTASNSDARVVPGQRVRSGSQVSAYVRFDESIKTVEVRVGVSFISVDQARRNLDREVPDGTSLEKTAQGTREAWAEKLDRIKIDGASTDDKTTFYTAVFHTLQYPYEQSEDGRYYSGYDDDVHDGESYTGYSIWDTYRAVWGWQILFAPERIPAMVQSMLQDYQEGGWLPMWKNIVGKSAPIRHIYCMILIRLLQVATHADSLIAEAVLKGVEGFDLDIAYEAVRKDATVPPVDDWNISYYDRQENVGYEVRAGLSSVYDTKGWIASDIHSEAGSRTLDYAYDDYAISVLASLLNKSDDEVYFRTRALSTPFTIFNNGTMFMEARNADGSWAGQDAGWTEGDMWAYTFDVVHDVEALIDRRGGNLKFVQFLDEHFHGGHNDQTNEPSHHIPYLYAFANASARTQERVREIASSNYNSSINGLSGNEDCGQMSAWYIFSALGFYPVNPVSGEYTIGTPFFDKVTIDLPGGGSLEISAPGAPNKPYVKSVTVNGKAAQLPFIDHVDIAKGGTIAFEMSETPEVWTSGTMEYLDRFKDAQRDEL</sequence>
<dbReference type="PANTHER" id="PTHR12143:SF43">
    <property type="entry name" value="PUTATIVE-RELATED"/>
    <property type="match status" value="1"/>
</dbReference>
<dbReference type="Pfam" id="PF17678">
    <property type="entry name" value="Glyco_hydro_92N"/>
    <property type="match status" value="1"/>
</dbReference>
<dbReference type="Gene3D" id="2.70.98.10">
    <property type="match status" value="1"/>
</dbReference>
<dbReference type="InterPro" id="IPR008928">
    <property type="entry name" value="6-hairpin_glycosidase_sf"/>
</dbReference>
<dbReference type="FunFam" id="3.30.2080.10:FF:000001">
    <property type="entry name" value="Alpha-1,2-mannosidase subfamily"/>
    <property type="match status" value="1"/>
</dbReference>
<dbReference type="AlphaFoldDB" id="A0A4S4KT08"/>
<dbReference type="Proteomes" id="UP000309038">
    <property type="component" value="Unassembled WGS sequence"/>
</dbReference>
<dbReference type="InterPro" id="IPR050883">
    <property type="entry name" value="PNGase"/>
</dbReference>
<dbReference type="Pfam" id="PF07971">
    <property type="entry name" value="Glyco_hydro_92"/>
    <property type="match status" value="1"/>
</dbReference>
<dbReference type="InterPro" id="IPR012939">
    <property type="entry name" value="Glyco_hydro_92"/>
</dbReference>
<dbReference type="GO" id="GO:0005975">
    <property type="term" value="P:carbohydrate metabolic process"/>
    <property type="evidence" value="ECO:0007669"/>
    <property type="project" value="InterPro"/>
</dbReference>
<dbReference type="Gene3D" id="3.30.2080.10">
    <property type="entry name" value="GH92 mannosidase domain"/>
    <property type="match status" value="1"/>
</dbReference>
<dbReference type="PANTHER" id="PTHR12143">
    <property type="entry name" value="PEPTIDE N-GLYCANASE PNGASE -RELATED"/>
    <property type="match status" value="1"/>
</dbReference>
<protein>
    <recommendedName>
        <fullName evidence="5">Glycoside hydrolase family 92 protein</fullName>
    </recommendedName>
</protein>
<dbReference type="SUPFAM" id="SSF48208">
    <property type="entry name" value="Six-hairpin glycosidases"/>
    <property type="match status" value="1"/>
</dbReference>
<feature type="domain" description="Glycosyl hydrolase family 92" evidence="1">
    <location>
        <begin position="230"/>
        <end position="698"/>
    </location>
</feature>
<accession>A0A4S4KT08</accession>
<name>A0A4S4KT08_9APHY</name>
<organism evidence="3 4">
    <name type="scientific">Hermanssonia centrifuga</name>
    <dbReference type="NCBI Taxonomy" id="98765"/>
    <lineage>
        <taxon>Eukaryota</taxon>
        <taxon>Fungi</taxon>
        <taxon>Dikarya</taxon>
        <taxon>Basidiomycota</taxon>
        <taxon>Agaricomycotina</taxon>
        <taxon>Agaricomycetes</taxon>
        <taxon>Polyporales</taxon>
        <taxon>Meruliaceae</taxon>
        <taxon>Hermanssonia</taxon>
    </lineage>
</organism>
<keyword evidence="4" id="KW-1185">Reference proteome</keyword>
<reference evidence="3 4" key="1">
    <citation type="submission" date="2019-02" db="EMBL/GenBank/DDBJ databases">
        <title>Genome sequencing of the rare red list fungi Phlebia centrifuga.</title>
        <authorList>
            <person name="Buettner E."/>
            <person name="Kellner H."/>
        </authorList>
    </citation>
    <scope>NUCLEOTIDE SEQUENCE [LARGE SCALE GENOMIC DNA]</scope>
    <source>
        <strain evidence="3 4">DSM 108282</strain>
    </source>
</reference>
<evidence type="ECO:0000313" key="4">
    <source>
        <dbReference type="Proteomes" id="UP000309038"/>
    </source>
</evidence>
<dbReference type="GO" id="GO:0030246">
    <property type="term" value="F:carbohydrate binding"/>
    <property type="evidence" value="ECO:0007669"/>
    <property type="project" value="InterPro"/>
</dbReference>
<dbReference type="InterPro" id="IPR014718">
    <property type="entry name" value="GH-type_carb-bd"/>
</dbReference>
<dbReference type="NCBIfam" id="TIGR01180">
    <property type="entry name" value="aman2_put"/>
    <property type="match status" value="1"/>
</dbReference>
<evidence type="ECO:0000259" key="2">
    <source>
        <dbReference type="Pfam" id="PF17678"/>
    </source>
</evidence>